<dbReference type="CDD" id="cd12087">
    <property type="entry name" value="TM_EGFR-like"/>
    <property type="match status" value="1"/>
</dbReference>
<keyword evidence="2" id="KW-0812">Transmembrane</keyword>
<feature type="compositionally biased region" description="Gly residues" evidence="1">
    <location>
        <begin position="196"/>
        <end position="206"/>
    </location>
</feature>
<accession>A0A507E751</accession>
<comment type="caution">
    <text evidence="4">The sequence shown here is derived from an EMBL/GenBank/DDBJ whole genome shotgun (WGS) entry which is preliminary data.</text>
</comment>
<dbReference type="EMBL" id="QEAQ01000023">
    <property type="protein sequence ID" value="TPX59634.1"/>
    <property type="molecule type" value="Genomic_DNA"/>
</dbReference>
<feature type="region of interest" description="Disordered" evidence="1">
    <location>
        <begin position="607"/>
        <end position="649"/>
    </location>
</feature>
<feature type="region of interest" description="Disordered" evidence="1">
    <location>
        <begin position="998"/>
        <end position="1090"/>
    </location>
</feature>
<feature type="transmembrane region" description="Helical" evidence="2">
    <location>
        <begin position="223"/>
        <end position="245"/>
    </location>
</feature>
<feature type="region of interest" description="Disordered" evidence="1">
    <location>
        <begin position="184"/>
        <end position="206"/>
    </location>
</feature>
<dbReference type="CDD" id="cd22191">
    <property type="entry name" value="DPBB_RlpA_EXP_N-like"/>
    <property type="match status" value="1"/>
</dbReference>
<protein>
    <submittedName>
        <fullName evidence="4">Uncharacterized protein</fullName>
    </submittedName>
</protein>
<feature type="compositionally biased region" description="Basic residues" evidence="1">
    <location>
        <begin position="1149"/>
        <end position="1160"/>
    </location>
</feature>
<evidence type="ECO:0000313" key="5">
    <source>
        <dbReference type="Proteomes" id="UP000318582"/>
    </source>
</evidence>
<organism evidence="4 5">
    <name type="scientific">Powellomyces hirtus</name>
    <dbReference type="NCBI Taxonomy" id="109895"/>
    <lineage>
        <taxon>Eukaryota</taxon>
        <taxon>Fungi</taxon>
        <taxon>Fungi incertae sedis</taxon>
        <taxon>Chytridiomycota</taxon>
        <taxon>Chytridiomycota incertae sedis</taxon>
        <taxon>Chytridiomycetes</taxon>
        <taxon>Spizellomycetales</taxon>
        <taxon>Powellomycetaceae</taxon>
        <taxon>Powellomyces</taxon>
    </lineage>
</organism>
<keyword evidence="5" id="KW-1185">Reference proteome</keyword>
<name>A0A507E751_9FUNG</name>
<evidence type="ECO:0000256" key="3">
    <source>
        <dbReference type="SAM" id="SignalP"/>
    </source>
</evidence>
<feature type="compositionally biased region" description="Low complexity" evidence="1">
    <location>
        <begin position="1330"/>
        <end position="1341"/>
    </location>
</feature>
<feature type="compositionally biased region" description="Basic and acidic residues" evidence="1">
    <location>
        <begin position="1248"/>
        <end position="1263"/>
    </location>
</feature>
<evidence type="ECO:0000313" key="4">
    <source>
        <dbReference type="EMBL" id="TPX59634.1"/>
    </source>
</evidence>
<keyword evidence="3" id="KW-0732">Signal</keyword>
<feature type="transmembrane region" description="Helical" evidence="2">
    <location>
        <begin position="1438"/>
        <end position="1457"/>
    </location>
</feature>
<keyword evidence="2" id="KW-0472">Membrane</keyword>
<feature type="compositionally biased region" description="Pro residues" evidence="1">
    <location>
        <begin position="1379"/>
        <end position="1388"/>
    </location>
</feature>
<feature type="region of interest" description="Disordered" evidence="1">
    <location>
        <begin position="1183"/>
        <end position="1202"/>
    </location>
</feature>
<feature type="compositionally biased region" description="Low complexity" evidence="1">
    <location>
        <begin position="615"/>
        <end position="629"/>
    </location>
</feature>
<gene>
    <name evidence="4" type="ORF">PhCBS80983_g02337</name>
</gene>
<feature type="region of interest" description="Disordered" evidence="1">
    <location>
        <begin position="1133"/>
        <end position="1168"/>
    </location>
</feature>
<reference evidence="4 5" key="1">
    <citation type="journal article" date="2019" name="Sci. Rep.">
        <title>Comparative genomics of chytrid fungi reveal insights into the obligate biotrophic and pathogenic lifestyle of Synchytrium endobioticum.</title>
        <authorList>
            <person name="van de Vossenberg B.T.L.H."/>
            <person name="Warris S."/>
            <person name="Nguyen H.D.T."/>
            <person name="van Gent-Pelzer M.P.E."/>
            <person name="Joly D.L."/>
            <person name="van de Geest H.C."/>
            <person name="Bonants P.J.M."/>
            <person name="Smith D.S."/>
            <person name="Levesque C.A."/>
            <person name="van der Lee T.A.J."/>
        </authorList>
    </citation>
    <scope>NUCLEOTIDE SEQUENCE [LARGE SCALE GENOMIC DNA]</scope>
    <source>
        <strain evidence="4 5">CBS 809.83</strain>
    </source>
</reference>
<feature type="chain" id="PRO_5021237837" evidence="3">
    <location>
        <begin position="30"/>
        <end position="1458"/>
    </location>
</feature>
<feature type="compositionally biased region" description="Acidic residues" evidence="1">
    <location>
        <begin position="1054"/>
        <end position="1074"/>
    </location>
</feature>
<feature type="region of interest" description="Disordered" evidence="1">
    <location>
        <begin position="1330"/>
        <end position="1401"/>
    </location>
</feature>
<evidence type="ECO:0000256" key="2">
    <source>
        <dbReference type="SAM" id="Phobius"/>
    </source>
</evidence>
<sequence>MQGNFPSPTTFAACVWAFLLLLHVPLSTAQVWQKGKATHYGPYPSVPAYGDAGYQANEVGVGCSTGIPGNDPRWNAIVNAGTYPNPPNPSTVYPKQPLVAVSAAAYPNKKKICYKTLKIRSADFPELPTIEAYVVDFCPDGPCNWPKEELATNVDLYGEATWKALGGKDGGGTINLEIQWPEDVPPWQPKEEVTGGVTGGDTSGTTGGSVAVSSDVGLSTGSIAAIVIGSIVFSAGVTFGVWLYMRRRAKALNLEPQSGPAASETRRNQRSRPTVHDVLLGWQNNGASPENDMTPVISEDQDADHHGLSLFNGTAVDKLPGYDSQLANAHQHSPTKAMATTKHHYEDSDVIPPSRSFLGIPELDMTSPYLTFSMKSGATAAQILHQQEQDPQDRDAKGVDDAMGLSPTVSCACLNHSDRILLDAMYAVPVDTVAAELFGDAEGEMNGVYKARGAHDFKSDPWLRDETGRWVSRCIKYSLATPSTTSGRPPVLSQVEETQIVLQHEPMVLVVETTTTTVQRRPATPQVPLLTTTTIQRCCITPVVVGGRRGARVKVQARVEAALKKTRLGSVADETVVKPALEGLITATRCLDEHIIRLVARHRGDHIQLDRRSSRSSAASSGSASSSAGPPTTPKNTTDTGSLDILPPYLTRPSQVSIEPLTVTSTAPVSSSSSSATVSVASSCASSGLNVPVPICVPPASNLLHPAAALRTDHGRVDQPERFGVPSGMDTTPHHHQSGMTPQGSTETIVVPEEPEPSIVPQGIAVPTMSVPEKHVHAHVPVSEKVKKLKPAIVQRLRKSKPPVVHRLLHHQNKSCPTLSTSVTHVAIAPPQLQLPTRPISPLQPLDRKPGGPRPFGGWNGAVPPGEVPMVPPPQHPPQHKHRFTRPDANGHVAAAPNAAPLAQEPKAVVWDGKAWTEAHPVVALKLASHASIASAGPAAAALGVANCDDSGSTTPSLKREGGAVAVWNGTEYVMTDDRDVRAPLSRYQSQEDVLLTNRQPQQQPPPQLQQPHQRPRPHSSYNPVRRVGEFQPLSTDDEMTSTTTTSGAASDLGVEEDGDEDDLDFYDDNDDDLLQPYPRHYPPNPVAAAVASGNAPKMVTDLNPKTPAEAAEWRQAAMRRLKLHLEAKQRVEDVMSQAKAQNHQQKDAHHHQHQHHHRQSAPASALAVGPITSSATNNTVKTASTAAGSGSSRVGGAGNGGSAAAAVAAAVAAELGTTASAAVNHINHDTRNRSRSRSRSSTGISSDRPHHHDHHDRAASEERQLQQEFEKEEMMLNNHHYESTGGAARTAAAWDTFRDKQYRRRRAQLRQEHRLERIERQQLEKLQQIQQQQQQQQQQQSLHAEQPTLPKHHQHQDLLAQSHRHQPSSQQQHNLPTAPSPAHPPLTPYQRRQQEHLPEPPFPLKQSFTLFFTLLTLHTLGLTAPFLNLFAHLVVKAGTPILAGAALVVGAAAWVYL</sequence>
<proteinExistence type="predicted"/>
<feature type="compositionally biased region" description="Low complexity" evidence="1">
    <location>
        <begin position="1183"/>
        <end position="1193"/>
    </location>
</feature>
<evidence type="ECO:0000256" key="1">
    <source>
        <dbReference type="SAM" id="MobiDB-lite"/>
    </source>
</evidence>
<keyword evidence="2" id="KW-1133">Transmembrane helix</keyword>
<feature type="signal peptide" evidence="3">
    <location>
        <begin position="1"/>
        <end position="29"/>
    </location>
</feature>
<feature type="region of interest" description="Disordered" evidence="1">
    <location>
        <begin position="1224"/>
        <end position="1263"/>
    </location>
</feature>
<dbReference type="Proteomes" id="UP000318582">
    <property type="component" value="Unassembled WGS sequence"/>
</dbReference>
<feature type="transmembrane region" description="Helical" evidence="2">
    <location>
        <begin position="1409"/>
        <end position="1432"/>
    </location>
</feature>